<protein>
    <submittedName>
        <fullName evidence="6">Uncharacterized protein</fullName>
    </submittedName>
</protein>
<dbReference type="SUPFAM" id="SSF52540">
    <property type="entry name" value="P-loop containing nucleoside triphosphate hydrolases"/>
    <property type="match status" value="1"/>
</dbReference>
<proteinExistence type="inferred from homology"/>
<feature type="region of interest" description="Disordered" evidence="3">
    <location>
        <begin position="573"/>
        <end position="594"/>
    </location>
</feature>
<dbReference type="InterPro" id="IPR032171">
    <property type="entry name" value="COR-A"/>
</dbReference>
<dbReference type="InterPro" id="IPR000719">
    <property type="entry name" value="Prot_kinase_dom"/>
</dbReference>
<dbReference type="PROSITE" id="PS50017">
    <property type="entry name" value="DEATH_DOMAIN"/>
    <property type="match status" value="1"/>
</dbReference>
<evidence type="ECO:0000256" key="3">
    <source>
        <dbReference type="SAM" id="MobiDB-lite"/>
    </source>
</evidence>
<evidence type="ECO:0000259" key="4">
    <source>
        <dbReference type="PROSITE" id="PS50011"/>
    </source>
</evidence>
<dbReference type="PANTHER" id="PTHR47508">
    <property type="entry name" value="SAM DOMAIN-CONTAINING PROTEIN-RELATED"/>
    <property type="match status" value="1"/>
</dbReference>
<dbReference type="InterPro" id="IPR001245">
    <property type="entry name" value="Ser-Thr/Tyr_kinase_cat_dom"/>
</dbReference>
<dbReference type="PANTHER" id="PTHR47508:SF1">
    <property type="entry name" value="NON-SPECIFIC SERINE_THREONINE PROTEIN KINASE"/>
    <property type="match status" value="1"/>
</dbReference>
<dbReference type="CDD" id="cd01670">
    <property type="entry name" value="Death"/>
    <property type="match status" value="1"/>
</dbReference>
<feature type="domain" description="Protein kinase" evidence="4">
    <location>
        <begin position="101"/>
        <end position="344"/>
    </location>
</feature>
<dbReference type="Proteomes" id="UP001159405">
    <property type="component" value="Unassembled WGS sequence"/>
</dbReference>
<comment type="similarity">
    <text evidence="1">Belongs to the protein kinase superfamily. TKL Ser/Thr protein kinase family. ROCO subfamily.</text>
</comment>
<dbReference type="Pfam" id="PF00531">
    <property type="entry name" value="Death"/>
    <property type="match status" value="1"/>
</dbReference>
<organism evidence="6 7">
    <name type="scientific">Porites lobata</name>
    <dbReference type="NCBI Taxonomy" id="104759"/>
    <lineage>
        <taxon>Eukaryota</taxon>
        <taxon>Metazoa</taxon>
        <taxon>Cnidaria</taxon>
        <taxon>Anthozoa</taxon>
        <taxon>Hexacorallia</taxon>
        <taxon>Scleractinia</taxon>
        <taxon>Fungiina</taxon>
        <taxon>Poritidae</taxon>
        <taxon>Porites</taxon>
    </lineage>
</organism>
<evidence type="ECO:0000259" key="5">
    <source>
        <dbReference type="PROSITE" id="PS50017"/>
    </source>
</evidence>
<dbReference type="Gene3D" id="1.10.510.10">
    <property type="entry name" value="Transferase(Phosphotransferase) domain 1"/>
    <property type="match status" value="1"/>
</dbReference>
<evidence type="ECO:0000313" key="7">
    <source>
        <dbReference type="Proteomes" id="UP001159405"/>
    </source>
</evidence>
<gene>
    <name evidence="6" type="ORF">PLOB_00046563</name>
</gene>
<dbReference type="Gene3D" id="1.10.533.10">
    <property type="entry name" value="Death Domain, Fas"/>
    <property type="match status" value="1"/>
</dbReference>
<dbReference type="SMART" id="SM00005">
    <property type="entry name" value="DEATH"/>
    <property type="match status" value="1"/>
</dbReference>
<evidence type="ECO:0000256" key="1">
    <source>
        <dbReference type="ARBA" id="ARBA00008171"/>
    </source>
</evidence>
<dbReference type="EMBL" id="CALNXK010000083">
    <property type="protein sequence ID" value="CAH3148348.1"/>
    <property type="molecule type" value="Genomic_DNA"/>
</dbReference>
<dbReference type="InterPro" id="IPR036388">
    <property type="entry name" value="WH-like_DNA-bd_sf"/>
</dbReference>
<name>A0ABN8PPU5_9CNID</name>
<dbReference type="Pfam" id="PF16095">
    <property type="entry name" value="COR-A"/>
    <property type="match status" value="1"/>
</dbReference>
<dbReference type="PROSITE" id="PS50011">
    <property type="entry name" value="PROTEIN_KINASE_DOM"/>
    <property type="match status" value="1"/>
</dbReference>
<sequence length="1263" mass="143486">MSKWKLTRLFNHFCFVADVTSIEDLENRVKTNLTELKSKVPSWASESSFSHDIEEIEKMIKDSKTVKFEDLPYILEIHKHMYREELADGGVHIIPKDHISLQSKIALGKPYSGDVYNAQWTQDDNTKIDVVLRCDLGPQQRELFVREAKIMSGLDHEYIMKFYGAVLLGPYAHSVGLVVEVFSCGNLEEFPVPSFFHAWLYASQLSSALEYLEAKNILHSSVIGSFVYISSPDKVKLGGFMCCSYKGKTDRESVDPLLRSALTGRQEQPVGDLSLEVVMAMFGQVVVKMFRHLTSHLSAELLDLFSHDTMSPLMCPSGVASLMERCLSADVHNRPAFQEISKVLAEEKPMKCCFTVDKNDTGPCQLKYKKGEMVWVISQDTARCNGMWFGQKEDGKTGCFEREKTIKIDDDDRVPIEIRARGIEAELAYRDAVLEGKVKVCRARLLIIGQDRAGKTSLKKSLLGLPFNPDEPSTEVLEVNPSKFDFTVEQVVDWKAVDSNEDKQARPEDRSVARLVASNMTKEKTNEKQVSPKKEKMKIDEEHAIEPTQLMSGVPQVLVDKLLSSVPTQDFSISSEDSVDGYQERRTPKPDITMPKELTPLVAEFLRRQESQDGEGNDRETVLDIWDFAGQHLYYATHPVFFSHKAVYLLVHNLSKNLDELAEPSVKHGGHTVLLKNTSHETNLDMLLSWLVSIHSIRLPSVDQDFINTCRSTLRCLPPPVLLVGTHADKVSAGDIEEAHDKITSNLKGKAFQEHVLGPFYKVDNTKSSDSPDVRDIQLKVWDILSSGLDCFADLPVKWFNFEKALKELATEKFYLTLSEIQNVARQDCFIEDDKQLDAMLNYYHDLGLIVRFRDTVVLDTQWLINLFKNLSTIRPYQEQDPLDRELWEKLETTGVLHKHLIDRVFKDNLQGNGNKSLQQSVLHMMEMYGFLARFCPGNHSDTEATEETKYFVPAQLGKSVGDLWSLTPQESDPCPLVFTFCGGFVPHGLFPQLVLRLIARSSELKCVQAPKLYCNGAHIFLGQKSEFDLVLLCSKRGIKLVFKCYKNASTNREDLSTDSPAVKVRTLFEEELESLCRQWHCFGNVRYEICVVCLACTRSSNVQCERHKSASCSDQDCLHLLPITNGEPETLLTCPKQVGDVSRFTLTGLHKWYPCVKSEEKPHENQRKLRKVADIDILNLASEITSQKWKVIGRILGLTDPQLDQIEINKQNDVYEQCYEMLKTWRNNQSSAATCEQLKEALCHKIVMKNEVAERFCYAEIE</sequence>
<feature type="domain" description="Death" evidence="5">
    <location>
        <begin position="1175"/>
        <end position="1243"/>
    </location>
</feature>
<keyword evidence="2" id="KW-0677">Repeat</keyword>
<dbReference type="Gene3D" id="3.40.50.300">
    <property type="entry name" value="P-loop containing nucleotide triphosphate hydrolases"/>
    <property type="match status" value="1"/>
</dbReference>
<comment type="caution">
    <text evidence="6">The sequence shown here is derived from an EMBL/GenBank/DDBJ whole genome shotgun (WGS) entry which is preliminary data.</text>
</comment>
<dbReference type="Gene3D" id="1.10.10.10">
    <property type="entry name" value="Winged helix-like DNA-binding domain superfamily/Winged helix DNA-binding domain"/>
    <property type="match status" value="1"/>
</dbReference>
<reference evidence="6 7" key="1">
    <citation type="submission" date="2022-05" db="EMBL/GenBank/DDBJ databases">
        <authorList>
            <consortium name="Genoscope - CEA"/>
            <person name="William W."/>
        </authorList>
    </citation>
    <scope>NUCLEOTIDE SEQUENCE [LARGE SCALE GENOMIC DNA]</scope>
</reference>
<dbReference type="InterPro" id="IPR011029">
    <property type="entry name" value="DEATH-like_dom_sf"/>
</dbReference>
<evidence type="ECO:0000256" key="2">
    <source>
        <dbReference type="ARBA" id="ARBA00022737"/>
    </source>
</evidence>
<dbReference type="InterPro" id="IPR000488">
    <property type="entry name" value="Death_dom"/>
</dbReference>
<keyword evidence="7" id="KW-1185">Reference proteome</keyword>
<dbReference type="Pfam" id="PF08477">
    <property type="entry name" value="Roc"/>
    <property type="match status" value="1"/>
</dbReference>
<dbReference type="Pfam" id="PF07714">
    <property type="entry name" value="PK_Tyr_Ser-Thr"/>
    <property type="match status" value="1"/>
</dbReference>
<dbReference type="SUPFAM" id="SSF56112">
    <property type="entry name" value="Protein kinase-like (PK-like)"/>
    <property type="match status" value="1"/>
</dbReference>
<dbReference type="InterPro" id="IPR011009">
    <property type="entry name" value="Kinase-like_dom_sf"/>
</dbReference>
<evidence type="ECO:0000313" key="6">
    <source>
        <dbReference type="EMBL" id="CAH3148348.1"/>
    </source>
</evidence>
<accession>A0ABN8PPU5</accession>
<dbReference type="InterPro" id="IPR027417">
    <property type="entry name" value="P-loop_NTPase"/>
</dbReference>
<dbReference type="SUPFAM" id="SSF47986">
    <property type="entry name" value="DEATH domain"/>
    <property type="match status" value="1"/>
</dbReference>